<feature type="binding site" evidence="5">
    <location>
        <position position="361"/>
    </location>
    <ligand>
        <name>FAD</name>
        <dbReference type="ChEBI" id="CHEBI:57692"/>
    </ligand>
</feature>
<dbReference type="PRINTS" id="PR00368">
    <property type="entry name" value="FADPNR"/>
</dbReference>
<name>A0AAN0RF51_9PROT</name>
<evidence type="ECO:0000256" key="3">
    <source>
        <dbReference type="ARBA" id="ARBA00022857"/>
    </source>
</evidence>
<feature type="binding site" evidence="5">
    <location>
        <position position="120"/>
    </location>
    <ligand>
        <name>FAD</name>
        <dbReference type="ChEBI" id="CHEBI:57692"/>
    </ligand>
</feature>
<dbReference type="InterPro" id="IPR022890">
    <property type="entry name" value="Fd--NADP_Rdtase_type_2"/>
</dbReference>
<feature type="binding site" evidence="5">
    <location>
        <position position="115"/>
    </location>
    <ligand>
        <name>FAD</name>
        <dbReference type="ChEBI" id="CHEBI:57692"/>
    </ligand>
</feature>
<dbReference type="InterPro" id="IPR023753">
    <property type="entry name" value="FAD/NAD-binding_dom"/>
</dbReference>
<dbReference type="HAMAP" id="MF_01685">
    <property type="entry name" value="FENR2"/>
    <property type="match status" value="1"/>
</dbReference>
<comment type="cofactor">
    <cofactor evidence="5">
        <name>FAD</name>
        <dbReference type="ChEBI" id="CHEBI:57692"/>
    </cofactor>
    <text evidence="5">Binds 1 FAD per subunit.</text>
</comment>
<feature type="binding site" evidence="5">
    <location>
        <position position="107"/>
    </location>
    <ligand>
        <name>FAD</name>
        <dbReference type="ChEBI" id="CHEBI:57692"/>
    </ligand>
</feature>
<sequence length="408" mass="43424">MDEEEVVRDMRLTMPHPEQCNRPGSTSHVTGAALFGNVGIGSRNRQLSHFRGRLMVPPMTQIDLAPPASSTQPRTIDTDVAIIGAGPAGLFAAFELGMLRLRAVLIDALQEVGGQCAALYPEKPIYDIPAHPAISGGDLITALERQIAPFDVPRLLSRRVETLTGTQGDFTLTTSAGDTVCARAVVLAAGAGAFGPNRPPLDGLEAFEASGAVQYYVRRREDFRGRSVVIAGGGDSAVDWALALRGIAARIFVVHRRAKFRAAPESLAQLEQAAAAGEVELVVPYQLHGLQGAEGVLSVVEVATLDGEIRRLEADCLLPFFGLSMDLGPIAEWGLALERHHITIDPSRCETNVPGIFAIGDVATYPGKLKLILQGFSEAAMAAHAIHPIVHPDQALHFEYSTSTGVPG</sequence>
<keyword evidence="4 5" id="KW-0560">Oxidoreductase</keyword>
<protein>
    <recommendedName>
        <fullName evidence="5">Ferredoxin--NADP reductase</fullName>
        <shortName evidence="5">FNR</shortName>
        <shortName evidence="5">Fd-NADP(+) reductase</shortName>
        <ecNumber evidence="5">1.18.1.2</ecNumber>
    </recommendedName>
</protein>
<feature type="binding site" evidence="5">
    <location>
        <position position="402"/>
    </location>
    <ligand>
        <name>FAD</name>
        <dbReference type="ChEBI" id="CHEBI:57692"/>
    </ligand>
</feature>
<dbReference type="Pfam" id="PF07992">
    <property type="entry name" value="Pyr_redox_2"/>
    <property type="match status" value="1"/>
</dbReference>
<comment type="similarity">
    <text evidence="5">Belongs to the ferredoxin--NADP reductase type 2 family.</text>
</comment>
<dbReference type="GO" id="GO:0050660">
    <property type="term" value="F:flavin adenine dinucleotide binding"/>
    <property type="evidence" value="ECO:0007669"/>
    <property type="project" value="UniProtKB-UniRule"/>
</dbReference>
<dbReference type="PRINTS" id="PR00469">
    <property type="entry name" value="PNDRDTASEII"/>
</dbReference>
<keyword evidence="3 5" id="KW-0521">NADP</keyword>
<dbReference type="InterPro" id="IPR036188">
    <property type="entry name" value="FAD/NAD-bd_sf"/>
</dbReference>
<dbReference type="Gene3D" id="3.50.50.60">
    <property type="entry name" value="FAD/NAD(P)-binding domain"/>
    <property type="match status" value="2"/>
</dbReference>
<evidence type="ECO:0000313" key="8">
    <source>
        <dbReference type="Proteomes" id="UP000019438"/>
    </source>
</evidence>
<dbReference type="SUPFAM" id="SSF51905">
    <property type="entry name" value="FAD/NAD(P)-binding domain"/>
    <property type="match status" value="1"/>
</dbReference>
<dbReference type="KEGG" id="gbc:GbCGDNIH3_2006"/>
<dbReference type="EC" id="1.18.1.2" evidence="5"/>
<comment type="caution">
    <text evidence="5">Lacks conserved residue(s) required for the propagation of feature annotation.</text>
</comment>
<keyword evidence="1 5" id="KW-0285">Flavoprotein</keyword>
<keyword evidence="2 5" id="KW-0274">FAD</keyword>
<reference evidence="8" key="1">
    <citation type="submission" date="2012-06" db="EMBL/GenBank/DDBJ databases">
        <title>Genome analysis of multiple Granulibacter bethesdensis isolates demonstrates substantial genome diversity.</title>
        <authorList>
            <person name="Greenberg D.E."/>
            <person name="Porcella S.F."/>
            <person name="Zarember K."/>
            <person name="Zelazny A.M."/>
            <person name="Bruno D."/>
            <person name="Martens C."/>
            <person name="Barbian K.D."/>
            <person name="Jaske E."/>
            <person name="Holland S.M."/>
        </authorList>
    </citation>
    <scope>NUCLEOTIDE SEQUENCE [LARGE SCALE GENOMIC DNA]</scope>
    <source>
        <strain evidence="8">CGDNIH3</strain>
    </source>
</reference>
<evidence type="ECO:0000256" key="1">
    <source>
        <dbReference type="ARBA" id="ARBA00022630"/>
    </source>
</evidence>
<comment type="subunit">
    <text evidence="5">Homodimer.</text>
</comment>
<dbReference type="AlphaFoldDB" id="A0AAN0RF51"/>
<proteinExistence type="inferred from homology"/>
<organism evidence="7 8">
    <name type="scientific">Granulibacter bethesdensis</name>
    <dbReference type="NCBI Taxonomy" id="364410"/>
    <lineage>
        <taxon>Bacteria</taxon>
        <taxon>Pseudomonadati</taxon>
        <taxon>Pseudomonadota</taxon>
        <taxon>Alphaproteobacteria</taxon>
        <taxon>Acetobacterales</taxon>
        <taxon>Acetobacteraceae</taxon>
        <taxon>Granulibacter</taxon>
    </lineage>
</organism>
<dbReference type="InterPro" id="IPR050097">
    <property type="entry name" value="Ferredoxin-NADP_redctase_2"/>
</dbReference>
<comment type="catalytic activity">
    <reaction evidence="5">
        <text>2 reduced [2Fe-2S]-[ferredoxin] + NADP(+) + H(+) = 2 oxidized [2Fe-2S]-[ferredoxin] + NADPH</text>
        <dbReference type="Rhea" id="RHEA:20125"/>
        <dbReference type="Rhea" id="RHEA-COMP:10000"/>
        <dbReference type="Rhea" id="RHEA-COMP:10001"/>
        <dbReference type="ChEBI" id="CHEBI:15378"/>
        <dbReference type="ChEBI" id="CHEBI:33737"/>
        <dbReference type="ChEBI" id="CHEBI:33738"/>
        <dbReference type="ChEBI" id="CHEBI:57783"/>
        <dbReference type="ChEBI" id="CHEBI:58349"/>
        <dbReference type="EC" id="1.18.1.2"/>
    </reaction>
</comment>
<evidence type="ECO:0000259" key="6">
    <source>
        <dbReference type="Pfam" id="PF07992"/>
    </source>
</evidence>
<dbReference type="GO" id="GO:0004324">
    <property type="term" value="F:ferredoxin-NADP+ reductase activity"/>
    <property type="evidence" value="ECO:0007669"/>
    <property type="project" value="UniProtKB-UniRule"/>
</dbReference>
<evidence type="ECO:0000256" key="5">
    <source>
        <dbReference type="HAMAP-Rule" id="MF_01685"/>
    </source>
</evidence>
<feature type="binding site" evidence="5">
    <location>
        <position position="160"/>
    </location>
    <ligand>
        <name>FAD</name>
        <dbReference type="ChEBI" id="CHEBI:57692"/>
    </ligand>
</feature>
<feature type="binding site" evidence="5">
    <location>
        <position position="194"/>
    </location>
    <ligand>
        <name>FAD</name>
        <dbReference type="ChEBI" id="CHEBI:57692"/>
    </ligand>
</feature>
<feature type="domain" description="FAD/NAD(P)-binding" evidence="6">
    <location>
        <begin position="79"/>
        <end position="368"/>
    </location>
</feature>
<gene>
    <name evidence="7" type="ORF">GbCGDNIH3_2006</name>
</gene>
<dbReference type="GO" id="GO:0050661">
    <property type="term" value="F:NADP binding"/>
    <property type="evidence" value="ECO:0007669"/>
    <property type="project" value="UniProtKB-UniRule"/>
</dbReference>
<evidence type="ECO:0000256" key="2">
    <source>
        <dbReference type="ARBA" id="ARBA00022827"/>
    </source>
</evidence>
<dbReference type="EMBL" id="CP003181">
    <property type="protein sequence ID" value="AHJ63893.1"/>
    <property type="molecule type" value="Genomic_DNA"/>
</dbReference>
<evidence type="ECO:0000313" key="7">
    <source>
        <dbReference type="EMBL" id="AHJ63893.1"/>
    </source>
</evidence>
<evidence type="ECO:0000256" key="4">
    <source>
        <dbReference type="ARBA" id="ARBA00023002"/>
    </source>
</evidence>
<accession>A0AAN0RF51</accession>
<dbReference type="Proteomes" id="UP000019438">
    <property type="component" value="Chromosome"/>
</dbReference>
<dbReference type="PANTHER" id="PTHR48105">
    <property type="entry name" value="THIOREDOXIN REDUCTASE 1-RELATED-RELATED"/>
    <property type="match status" value="1"/>
</dbReference>